<sequence length="1019" mass="113791">MHKQSPILADRSLMRDLVVLQRSRSLRDPSASPPHGILLPLLICFPKKIPKVEKVKKKGKYIQGARMKTLSEQLNDVRMDGDDVTSSNIHQPGRRSRQERLVEEPEVSIRGYCSGLSRVKRRKFRAQGSAHPKYHMERGEDEYGEQNVTRAPRNGCGIPWNWSRIHHRGKTFLDIAGRSFSCGLSDSRFKKDGMAAHARNISDMPVASDNSSTSTKSDAEALPLLVEASGSQESSENAGWTHDYSGELGIYADNLFKHDIGSDFASEARSGDQHKLRGHHRRRHQNLTQKYMPRTFRDLVGQNLVAQALSNAVMKKKVGLLYVFYGPHGTGKTSCARIFARALNCQSLDHLKPCGFCNSCIAHDVGKSRNIKEVGPVSNFDFESIMDLLDNMIISQLPSQYRVFIFDDCDTLSHECWSAISKVIDRAPRHVVFVLVCSSLDVLPHIIISRCQKFFFPKLKDADIIYSLQWIATKEDLEIDKDALKLISSRSDGSLRDAEMTLEQLSLLGQRISVALVQELVGLISDEKLVGLLDLALSADTVNTVKNLRMIMETGVEPLALMSQLATVITDILAGSYDFRKARRRRKFFRNQPLSKEDMEKLRQALKTLSEAEKQLRMSNDKLTWLTAALLQLAPDQQYMLPSSSAGTSFNHSPLALNNVGGRVVGRKESEQDEMPNYEKGLSTNVRNAVSSGFHGNGSGKGINSDRKRHAEAGMAPQQGASCSADIIRENGRQMLGKSHKGIEEIWLEVLEKIPYNRIKEFLYQEGKLTSVSFGAAPTVQLMFSSHMTKSTAEKFRSQILQAFEIVLGSPLTIEIRCESKKDTKECAQMPLLIPVSKDGSSQIRDENGASMDAQLQRDTHEMGKSEIVEVAASPRESKGSGHIDNHKESGKRGLDGAQMGEVSLSHKKSPIASIPEKQKFGEQSQSQSLVRSKVSLAHVIQHSESQRSGWSQRKAVSIAEKLEQDNLRLESRSRSLICWKASRVTRRKLSRFKIRTRKPHALLKLVSCGKCLSAKSPK</sequence>
<dbReference type="PANTHER" id="PTHR11669:SF46">
    <property type="entry name" value="PROTEIN STICHEL-LIKE 3"/>
    <property type="match status" value="1"/>
</dbReference>
<evidence type="ECO:0000256" key="1">
    <source>
        <dbReference type="ARBA" id="ARBA00006360"/>
    </source>
</evidence>
<evidence type="ECO:0000256" key="7">
    <source>
        <dbReference type="SAM" id="Coils"/>
    </source>
</evidence>
<comment type="similarity">
    <text evidence="1">Belongs to the DnaX/STICHEL family.</text>
</comment>
<dbReference type="AlphaFoldDB" id="A0A314ZP88"/>
<dbReference type="InterPro" id="IPR054506">
    <property type="entry name" value="DnaA_N-like_STI"/>
</dbReference>
<dbReference type="Gene3D" id="1.10.8.60">
    <property type="match status" value="1"/>
</dbReference>
<dbReference type="GO" id="GO:0005663">
    <property type="term" value="C:DNA replication factor C complex"/>
    <property type="evidence" value="ECO:0007669"/>
    <property type="project" value="TreeGrafter"/>
</dbReference>
<dbReference type="OrthoDB" id="1906110at2759"/>
<keyword evidence="3" id="KW-0547">Nucleotide-binding</keyword>
<dbReference type="GO" id="GO:0009360">
    <property type="term" value="C:DNA polymerase III complex"/>
    <property type="evidence" value="ECO:0007669"/>
    <property type="project" value="InterPro"/>
</dbReference>
<dbReference type="GO" id="GO:0003677">
    <property type="term" value="F:DNA binding"/>
    <property type="evidence" value="ECO:0007669"/>
    <property type="project" value="InterPro"/>
</dbReference>
<evidence type="ECO:0000256" key="6">
    <source>
        <dbReference type="ARBA" id="ARBA00023054"/>
    </source>
</evidence>
<feature type="region of interest" description="Disordered" evidence="8">
    <location>
        <begin position="874"/>
        <end position="897"/>
    </location>
</feature>
<dbReference type="GO" id="GO:0003689">
    <property type="term" value="F:DNA clamp loader activity"/>
    <property type="evidence" value="ECO:0007669"/>
    <property type="project" value="TreeGrafter"/>
</dbReference>
<keyword evidence="6 7" id="KW-0175">Coiled coil</keyword>
<protein>
    <submittedName>
        <fullName evidence="10">Protein STICHEL-like 3</fullName>
    </submittedName>
</protein>
<dbReference type="FunFam" id="3.40.50.300:FF:000014">
    <property type="entry name" value="DNA polymerase III subunit gamma/tau"/>
    <property type="match status" value="1"/>
</dbReference>
<evidence type="ECO:0000313" key="11">
    <source>
        <dbReference type="Proteomes" id="UP000250321"/>
    </source>
</evidence>
<keyword evidence="4" id="KW-0862">Zinc</keyword>
<gene>
    <name evidence="10" type="ORF">Pyn_19843</name>
</gene>
<name>A0A314ZP88_PRUYE</name>
<dbReference type="PANTHER" id="PTHR11669">
    <property type="entry name" value="REPLICATION FACTOR C / DNA POLYMERASE III GAMMA-TAU SUBUNIT"/>
    <property type="match status" value="1"/>
</dbReference>
<dbReference type="EMBL" id="PJQY01000004">
    <property type="protein sequence ID" value="PQQ21805.1"/>
    <property type="molecule type" value="Genomic_DNA"/>
</dbReference>
<dbReference type="SUPFAM" id="SSF52540">
    <property type="entry name" value="P-loop containing nucleoside triphosphate hydrolases"/>
    <property type="match status" value="1"/>
</dbReference>
<dbReference type="SMART" id="SM00382">
    <property type="entry name" value="AAA"/>
    <property type="match status" value="1"/>
</dbReference>
<feature type="coiled-coil region" evidence="7">
    <location>
        <begin position="595"/>
        <end position="622"/>
    </location>
</feature>
<dbReference type="GO" id="GO:0006261">
    <property type="term" value="P:DNA-templated DNA replication"/>
    <property type="evidence" value="ECO:0007669"/>
    <property type="project" value="TreeGrafter"/>
</dbReference>
<dbReference type="GO" id="GO:0046872">
    <property type="term" value="F:metal ion binding"/>
    <property type="evidence" value="ECO:0007669"/>
    <property type="project" value="UniProtKB-KW"/>
</dbReference>
<evidence type="ECO:0000259" key="9">
    <source>
        <dbReference type="SMART" id="SM00382"/>
    </source>
</evidence>
<evidence type="ECO:0000256" key="2">
    <source>
        <dbReference type="ARBA" id="ARBA00022723"/>
    </source>
</evidence>
<keyword evidence="11" id="KW-1185">Reference proteome</keyword>
<keyword evidence="5" id="KW-0067">ATP-binding</keyword>
<dbReference type="NCBIfam" id="TIGR02397">
    <property type="entry name" value="dnaX_nterm"/>
    <property type="match status" value="1"/>
</dbReference>
<dbReference type="CDD" id="cd18137">
    <property type="entry name" value="HLD_clamp_pol_III_gamma_tau"/>
    <property type="match status" value="1"/>
</dbReference>
<dbReference type="GO" id="GO:0003887">
    <property type="term" value="F:DNA-directed DNA polymerase activity"/>
    <property type="evidence" value="ECO:0007669"/>
    <property type="project" value="InterPro"/>
</dbReference>
<dbReference type="InterPro" id="IPR003593">
    <property type="entry name" value="AAA+_ATPase"/>
</dbReference>
<dbReference type="PRINTS" id="PR00830">
    <property type="entry name" value="ENDOLAPTASE"/>
</dbReference>
<dbReference type="Proteomes" id="UP000250321">
    <property type="component" value="Unassembled WGS sequence"/>
</dbReference>
<dbReference type="GO" id="GO:0005524">
    <property type="term" value="F:ATP binding"/>
    <property type="evidence" value="ECO:0007669"/>
    <property type="project" value="UniProtKB-KW"/>
</dbReference>
<dbReference type="InterPro" id="IPR012763">
    <property type="entry name" value="DNA_pol_III_sug/sutau_N"/>
</dbReference>
<accession>A0A314ZP88</accession>
<dbReference type="Pfam" id="PF12169">
    <property type="entry name" value="DNA_pol3_gamma3"/>
    <property type="match status" value="1"/>
</dbReference>
<feature type="compositionally biased region" description="Basic and acidic residues" evidence="8">
    <location>
        <begin position="876"/>
        <end position="895"/>
    </location>
</feature>
<dbReference type="InterPro" id="IPR050238">
    <property type="entry name" value="DNA_Rep/Repair_Clamp_Loader"/>
</dbReference>
<dbReference type="InterPro" id="IPR022754">
    <property type="entry name" value="DNA_pol_III_gamma-3"/>
</dbReference>
<dbReference type="FunFam" id="1.10.8.60:FF:000013">
    <property type="entry name" value="DNA polymerase III subunit gamma/tau"/>
    <property type="match status" value="1"/>
</dbReference>
<evidence type="ECO:0000313" key="10">
    <source>
        <dbReference type="EMBL" id="PQQ21805.1"/>
    </source>
</evidence>
<feature type="domain" description="AAA+ ATPase" evidence="9">
    <location>
        <begin position="318"/>
        <end position="459"/>
    </location>
</feature>
<feature type="region of interest" description="Disordered" evidence="8">
    <location>
        <begin position="693"/>
        <end position="720"/>
    </location>
</feature>
<organism evidence="10 11">
    <name type="scientific">Prunus yedoensis var. nudiflora</name>
    <dbReference type="NCBI Taxonomy" id="2094558"/>
    <lineage>
        <taxon>Eukaryota</taxon>
        <taxon>Viridiplantae</taxon>
        <taxon>Streptophyta</taxon>
        <taxon>Embryophyta</taxon>
        <taxon>Tracheophyta</taxon>
        <taxon>Spermatophyta</taxon>
        <taxon>Magnoliopsida</taxon>
        <taxon>eudicotyledons</taxon>
        <taxon>Gunneridae</taxon>
        <taxon>Pentapetalae</taxon>
        <taxon>rosids</taxon>
        <taxon>fabids</taxon>
        <taxon>Rosales</taxon>
        <taxon>Rosaceae</taxon>
        <taxon>Amygdaloideae</taxon>
        <taxon>Amygdaleae</taxon>
        <taxon>Prunus</taxon>
    </lineage>
</organism>
<dbReference type="Pfam" id="PF23007">
    <property type="entry name" value="DnaA_N-like_STI"/>
    <property type="match status" value="1"/>
</dbReference>
<dbReference type="SUPFAM" id="SSF48019">
    <property type="entry name" value="post-AAA+ oligomerization domain-like"/>
    <property type="match status" value="1"/>
</dbReference>
<feature type="region of interest" description="Disordered" evidence="8">
    <location>
        <begin position="79"/>
        <end position="102"/>
    </location>
</feature>
<evidence type="ECO:0000256" key="4">
    <source>
        <dbReference type="ARBA" id="ARBA00022833"/>
    </source>
</evidence>
<proteinExistence type="inferred from homology"/>
<keyword evidence="2" id="KW-0479">Metal-binding</keyword>
<dbReference type="GO" id="GO:0006281">
    <property type="term" value="P:DNA repair"/>
    <property type="evidence" value="ECO:0007669"/>
    <property type="project" value="TreeGrafter"/>
</dbReference>
<evidence type="ECO:0000256" key="8">
    <source>
        <dbReference type="SAM" id="MobiDB-lite"/>
    </source>
</evidence>
<dbReference type="InterPro" id="IPR027417">
    <property type="entry name" value="P-loop_NTPase"/>
</dbReference>
<evidence type="ECO:0000256" key="5">
    <source>
        <dbReference type="ARBA" id="ARBA00022840"/>
    </source>
</evidence>
<dbReference type="STRING" id="2094558.A0A314ZP88"/>
<dbReference type="InterPro" id="IPR045085">
    <property type="entry name" value="HLD_clamp_pol_III_gamma_tau"/>
</dbReference>
<dbReference type="InterPro" id="IPR008921">
    <property type="entry name" value="DNA_pol3_clamp-load_cplx_C"/>
</dbReference>
<evidence type="ECO:0000256" key="3">
    <source>
        <dbReference type="ARBA" id="ARBA00022741"/>
    </source>
</evidence>
<dbReference type="Gene3D" id="3.40.50.300">
    <property type="entry name" value="P-loop containing nucleotide triphosphate hydrolases"/>
    <property type="match status" value="1"/>
</dbReference>
<comment type="caution">
    <text evidence="10">The sequence shown here is derived from an EMBL/GenBank/DDBJ whole genome shotgun (WGS) entry which is preliminary data.</text>
</comment>
<reference evidence="10 11" key="1">
    <citation type="submission" date="2018-02" db="EMBL/GenBank/DDBJ databases">
        <title>Draft genome of wild Prunus yedoensis var. nudiflora.</title>
        <authorList>
            <person name="Baek S."/>
            <person name="Kim J.-H."/>
            <person name="Choi K."/>
            <person name="Kim G.-B."/>
            <person name="Cho A."/>
            <person name="Jang H."/>
            <person name="Shin C.-H."/>
            <person name="Yu H.-J."/>
            <person name="Mun J.-H."/>
        </authorList>
    </citation>
    <scope>NUCLEOTIDE SEQUENCE [LARGE SCALE GENOMIC DNA]</scope>
    <source>
        <strain evidence="11">cv. Jeju island</strain>
        <tissue evidence="10">Leaf</tissue>
    </source>
</reference>
<dbReference type="Pfam" id="PF13177">
    <property type="entry name" value="DNA_pol3_delta2"/>
    <property type="match status" value="1"/>
</dbReference>